<sequence length="532" mass="59217">MSVKHQDGDLYLSVPDNDLIADDLKGVIYEWNKAVLKVEEARNSNVGYIWGYQDAVEHVAPCIHALFEASVHALQLVDALFDEVKEIRDLSNDLSLRMTEKMTANLAIGGRLAFDIGLEMFGQISSILTEIGRKDGGILNDSGNNARLRAFVTCFDNYGKLKPSTFLLHLASLLIELGDLTVKERKEPEAIPIVMALLNAISMQTSPLKGSLETVAMSLQSQHKDQVWALECFLQAFLPVEGSAQIAVLYFFIKKNPVRQFGNDAAHPLEIGMSYSSMEFLVEQVDINMEDKEVLRQISHNMEKIQDEFKGLKFGYGLKELKKEKGKGKGKGNKKNIFAILGETEHKVVVMKDLHDSHRYRGDAHDFKARCNHEYGNELIKVKMRFQSFGQSSAFAILQDWVRRAESDDQILDNRNCSSLILTQANTDGDSDDGSDAETSDMYMSNESESSTSHGSSPEVRSLRLGLDSFDMHTSFSIGISGNIIDFGSSSARSLFPLPFCTLIYCAHDSNVLPGIEKHGGCKPARDVNTRL</sequence>
<reference evidence="2" key="1">
    <citation type="submission" date="2016-06" db="EMBL/GenBank/DDBJ databases">
        <title>Draft Genome sequence of the fungus Inonotus baumii.</title>
        <authorList>
            <person name="Zhu H."/>
            <person name="Lin W."/>
        </authorList>
    </citation>
    <scope>NUCLEOTIDE SEQUENCE</scope>
    <source>
        <strain evidence="2">821</strain>
    </source>
</reference>
<comment type="caution">
    <text evidence="2">The sequence shown here is derived from an EMBL/GenBank/DDBJ whole genome shotgun (WGS) entry which is preliminary data.</text>
</comment>
<feature type="compositionally biased region" description="Acidic residues" evidence="1">
    <location>
        <begin position="429"/>
        <end position="439"/>
    </location>
</feature>
<evidence type="ECO:0000313" key="3">
    <source>
        <dbReference type="Proteomes" id="UP000757232"/>
    </source>
</evidence>
<keyword evidence="3" id="KW-1185">Reference proteome</keyword>
<evidence type="ECO:0000256" key="1">
    <source>
        <dbReference type="SAM" id="MobiDB-lite"/>
    </source>
</evidence>
<gene>
    <name evidence="2" type="ORF">A7U60_g4328</name>
</gene>
<proteinExistence type="predicted"/>
<dbReference type="Proteomes" id="UP000757232">
    <property type="component" value="Unassembled WGS sequence"/>
</dbReference>
<protein>
    <submittedName>
        <fullName evidence="2">Uncharacterized protein</fullName>
    </submittedName>
</protein>
<evidence type="ECO:0000313" key="2">
    <source>
        <dbReference type="EMBL" id="OCB88513.1"/>
    </source>
</evidence>
<accession>A0A9Q5HYT1</accession>
<organism evidence="2 3">
    <name type="scientific">Sanghuangporus baumii</name>
    <name type="common">Phellinus baumii</name>
    <dbReference type="NCBI Taxonomy" id="108892"/>
    <lineage>
        <taxon>Eukaryota</taxon>
        <taxon>Fungi</taxon>
        <taxon>Dikarya</taxon>
        <taxon>Basidiomycota</taxon>
        <taxon>Agaricomycotina</taxon>
        <taxon>Agaricomycetes</taxon>
        <taxon>Hymenochaetales</taxon>
        <taxon>Hymenochaetaceae</taxon>
        <taxon>Sanghuangporus</taxon>
    </lineage>
</organism>
<feature type="compositionally biased region" description="Low complexity" evidence="1">
    <location>
        <begin position="445"/>
        <end position="459"/>
    </location>
</feature>
<dbReference type="EMBL" id="LNZH02000177">
    <property type="protein sequence ID" value="OCB88513.1"/>
    <property type="molecule type" value="Genomic_DNA"/>
</dbReference>
<dbReference type="AlphaFoldDB" id="A0A9Q5HYT1"/>
<feature type="region of interest" description="Disordered" evidence="1">
    <location>
        <begin position="423"/>
        <end position="460"/>
    </location>
</feature>
<name>A0A9Q5HYT1_SANBA</name>